<sequence>MKKKKMKKRHACQTSINTHPARAPKGKTADRDEIITALYTAPETSPRPPSFRIGREQPGVLHSRVSRIQLINQGGICGSFREPRIGRIL</sequence>
<evidence type="ECO:0000313" key="3">
    <source>
        <dbReference type="Proteomes" id="UP001243330"/>
    </source>
</evidence>
<evidence type="ECO:0000256" key="1">
    <source>
        <dbReference type="SAM" id="MobiDB-lite"/>
    </source>
</evidence>
<dbReference type="AlphaFoldDB" id="A0AAD9AF69"/>
<keyword evidence="3" id="KW-1185">Reference proteome</keyword>
<proteinExistence type="predicted"/>
<protein>
    <submittedName>
        <fullName evidence="2">Uncharacterized protein</fullName>
    </submittedName>
</protein>
<reference evidence="2" key="1">
    <citation type="submission" date="2023-01" db="EMBL/GenBank/DDBJ databases">
        <title>Colletotrichum chrysophilum M932 genome sequence.</title>
        <authorList>
            <person name="Baroncelli R."/>
        </authorList>
    </citation>
    <scope>NUCLEOTIDE SEQUENCE</scope>
    <source>
        <strain evidence="2">M932</strain>
    </source>
</reference>
<organism evidence="2 3">
    <name type="scientific">Colletotrichum chrysophilum</name>
    <dbReference type="NCBI Taxonomy" id="1836956"/>
    <lineage>
        <taxon>Eukaryota</taxon>
        <taxon>Fungi</taxon>
        <taxon>Dikarya</taxon>
        <taxon>Ascomycota</taxon>
        <taxon>Pezizomycotina</taxon>
        <taxon>Sordariomycetes</taxon>
        <taxon>Hypocreomycetidae</taxon>
        <taxon>Glomerellales</taxon>
        <taxon>Glomerellaceae</taxon>
        <taxon>Colletotrichum</taxon>
        <taxon>Colletotrichum gloeosporioides species complex</taxon>
    </lineage>
</organism>
<name>A0AAD9AF69_9PEZI</name>
<comment type="caution">
    <text evidence="2">The sequence shown here is derived from an EMBL/GenBank/DDBJ whole genome shotgun (WGS) entry which is preliminary data.</text>
</comment>
<accession>A0AAD9AF69</accession>
<gene>
    <name evidence="2" type="ORF">CCHR01_10845</name>
</gene>
<feature type="compositionally biased region" description="Basic residues" evidence="1">
    <location>
        <begin position="1"/>
        <end position="11"/>
    </location>
</feature>
<feature type="region of interest" description="Disordered" evidence="1">
    <location>
        <begin position="1"/>
        <end position="30"/>
    </location>
</feature>
<evidence type="ECO:0000313" key="2">
    <source>
        <dbReference type="EMBL" id="KAK1846507.1"/>
    </source>
</evidence>
<dbReference type="Proteomes" id="UP001243330">
    <property type="component" value="Unassembled WGS sequence"/>
</dbReference>
<dbReference type="EMBL" id="JAQOWY010000233">
    <property type="protein sequence ID" value="KAK1846507.1"/>
    <property type="molecule type" value="Genomic_DNA"/>
</dbReference>